<dbReference type="GO" id="GO:0052588">
    <property type="term" value="F:diacetyl reductase ((S)-acetoin forming) (NAD+) activity"/>
    <property type="evidence" value="ECO:0007669"/>
    <property type="project" value="EnsemblFungi"/>
</dbReference>
<dbReference type="GeneID" id="34686935"/>
<accession>A0A0C7N683</accession>
<evidence type="ECO:0000256" key="1">
    <source>
        <dbReference type="ARBA" id="ARBA00023002"/>
    </source>
</evidence>
<feature type="active site" description="Proton donor" evidence="2">
    <location>
        <position position="57"/>
    </location>
</feature>
<dbReference type="EMBL" id="LN736367">
    <property type="protein sequence ID" value="CEP63430.1"/>
    <property type="molecule type" value="Genomic_DNA"/>
</dbReference>
<dbReference type="GO" id="GO:0045149">
    <property type="term" value="P:acetoin metabolic process"/>
    <property type="evidence" value="ECO:0007669"/>
    <property type="project" value="EnsemblFungi"/>
</dbReference>
<dbReference type="GO" id="GO:0005975">
    <property type="term" value="P:carbohydrate metabolic process"/>
    <property type="evidence" value="ECO:0007669"/>
    <property type="project" value="EnsemblFungi"/>
</dbReference>
<dbReference type="InterPro" id="IPR020471">
    <property type="entry name" value="AKR"/>
</dbReference>
<keyword evidence="7" id="KW-1185">Reference proteome</keyword>
<evidence type="ECO:0000259" key="5">
    <source>
        <dbReference type="Pfam" id="PF00248"/>
    </source>
</evidence>
<dbReference type="STRING" id="1245769.A0A0C7N683"/>
<dbReference type="GO" id="GO:0005829">
    <property type="term" value="C:cytosol"/>
    <property type="evidence" value="ECO:0007669"/>
    <property type="project" value="EnsemblFungi"/>
</dbReference>
<protein>
    <submittedName>
        <fullName evidence="6">LALA0S08e02278g1_1</fullName>
    </submittedName>
</protein>
<dbReference type="RefSeq" id="XP_022629647.1">
    <property type="nucleotide sequence ID" value="XM_022771026.1"/>
</dbReference>
<gene>
    <name evidence="6" type="ORF">LALA0_S08e02278g</name>
</gene>
<feature type="domain" description="NADP-dependent oxidoreductase" evidence="5">
    <location>
        <begin position="22"/>
        <end position="292"/>
    </location>
</feature>
<dbReference type="InterPro" id="IPR018170">
    <property type="entry name" value="Aldo/ket_reductase_CS"/>
</dbReference>
<feature type="binding site" evidence="3">
    <location>
        <position position="117"/>
    </location>
    <ligand>
        <name>substrate</name>
    </ligand>
</feature>
<dbReference type="Proteomes" id="UP000054304">
    <property type="component" value="Unassembled WGS sequence"/>
</dbReference>
<dbReference type="PANTHER" id="PTHR11732">
    <property type="entry name" value="ALDO/KETO REDUCTASE"/>
    <property type="match status" value="1"/>
</dbReference>
<dbReference type="PIRSF" id="PIRSF000097">
    <property type="entry name" value="AKR"/>
    <property type="match status" value="1"/>
</dbReference>
<feature type="site" description="Lowers pKa of active site Tyr" evidence="4">
    <location>
        <position position="86"/>
    </location>
</feature>
<name>A0A0C7N683_9SACH</name>
<evidence type="ECO:0000256" key="2">
    <source>
        <dbReference type="PIRSR" id="PIRSR000097-1"/>
    </source>
</evidence>
<evidence type="ECO:0000256" key="4">
    <source>
        <dbReference type="PIRSR" id="PIRSR000097-3"/>
    </source>
</evidence>
<sequence>MLHPKNTEIYFELNTKAKIPALGLGTANEPEQIPQTKQAIKAAIKAGYRLIDTAWAYQCEDRIGEALREIFDEGVLKREDIFITTKVWPTHWDIASESIDRSLKNLGVDYVDLVLQHWPLCFNRVEDKNGVDGIVRNPTHEDGSPNINTEGDYLSTYKQLEKMYLNKDPRFKAIGVSNYPVEYLQRLLKECTVVPALNQVEIHPQLPQVELREFCQTHKIVLESYSPFGATGSPLNQNQRFQALAEKYSCTPNDILLAYNIRQGQVVVPRSVNPKNIVSNIEFVPLAKEDITFLTQYGLENPMRFRDEPFAESIPGFRENKN</sequence>
<dbReference type="Pfam" id="PF00248">
    <property type="entry name" value="Aldo_ket_red"/>
    <property type="match status" value="1"/>
</dbReference>
<dbReference type="GO" id="GO:0045290">
    <property type="term" value="F:D-arabinose 1-dehydrogenase [NAD(P)+] activity"/>
    <property type="evidence" value="ECO:0007669"/>
    <property type="project" value="EnsemblFungi"/>
</dbReference>
<dbReference type="HOGENOM" id="CLU_023205_0_0_1"/>
<proteinExistence type="predicted"/>
<dbReference type="PRINTS" id="PR00069">
    <property type="entry name" value="ALDKETRDTASE"/>
</dbReference>
<evidence type="ECO:0000256" key="3">
    <source>
        <dbReference type="PIRSR" id="PIRSR000097-2"/>
    </source>
</evidence>
<reference evidence="6 7" key="1">
    <citation type="submission" date="2014-12" db="EMBL/GenBank/DDBJ databases">
        <authorList>
            <person name="Neuveglise Cecile"/>
        </authorList>
    </citation>
    <scope>NUCLEOTIDE SEQUENCE [LARGE SCALE GENOMIC DNA]</scope>
    <source>
        <strain evidence="6 7">CBS 12615</strain>
    </source>
</reference>
<dbReference type="InterPro" id="IPR023210">
    <property type="entry name" value="NADP_OxRdtase_dom"/>
</dbReference>
<evidence type="ECO:0000313" key="7">
    <source>
        <dbReference type="Proteomes" id="UP000054304"/>
    </source>
</evidence>
<dbReference type="PROSITE" id="PS00798">
    <property type="entry name" value="ALDOKETO_REDUCTASE_1"/>
    <property type="match status" value="1"/>
</dbReference>
<keyword evidence="1" id="KW-0560">Oxidoreductase</keyword>
<dbReference type="AlphaFoldDB" id="A0A0C7N683"/>
<dbReference type="SUPFAM" id="SSF51430">
    <property type="entry name" value="NAD(P)-linked oxidoreductase"/>
    <property type="match status" value="1"/>
</dbReference>
<dbReference type="Gene3D" id="3.20.20.100">
    <property type="entry name" value="NADP-dependent oxidoreductase domain"/>
    <property type="match status" value="1"/>
</dbReference>
<dbReference type="OrthoDB" id="416253at2759"/>
<evidence type="ECO:0000313" key="6">
    <source>
        <dbReference type="EMBL" id="CEP63430.1"/>
    </source>
</evidence>
<organism evidence="6 7">
    <name type="scientific">Lachancea lanzarotensis</name>
    <dbReference type="NCBI Taxonomy" id="1245769"/>
    <lineage>
        <taxon>Eukaryota</taxon>
        <taxon>Fungi</taxon>
        <taxon>Dikarya</taxon>
        <taxon>Ascomycota</taxon>
        <taxon>Saccharomycotina</taxon>
        <taxon>Saccharomycetes</taxon>
        <taxon>Saccharomycetales</taxon>
        <taxon>Saccharomycetaceae</taxon>
        <taxon>Lachancea</taxon>
    </lineage>
</organism>
<dbReference type="InterPro" id="IPR036812">
    <property type="entry name" value="NAD(P)_OxRdtase_dom_sf"/>
</dbReference>